<evidence type="ECO:0000313" key="3">
    <source>
        <dbReference type="EMBL" id="RIA86146.1"/>
    </source>
</evidence>
<comment type="caution">
    <text evidence="3">The sequence shown here is derived from an EMBL/GenBank/DDBJ whole genome shotgun (WGS) entry which is preliminary data.</text>
</comment>
<keyword evidence="2" id="KW-0472">Membrane</keyword>
<feature type="transmembrane region" description="Helical" evidence="2">
    <location>
        <begin position="1056"/>
        <end position="1073"/>
    </location>
</feature>
<feature type="coiled-coil region" evidence="1">
    <location>
        <begin position="629"/>
        <end position="663"/>
    </location>
</feature>
<feature type="transmembrane region" description="Helical" evidence="2">
    <location>
        <begin position="1261"/>
        <end position="1279"/>
    </location>
</feature>
<protein>
    <recommendedName>
        <fullName evidence="5">Ion transport domain-containing protein</fullName>
    </recommendedName>
</protein>
<feature type="transmembrane region" description="Helical" evidence="2">
    <location>
        <begin position="1128"/>
        <end position="1152"/>
    </location>
</feature>
<evidence type="ECO:0000313" key="4">
    <source>
        <dbReference type="Proteomes" id="UP000265703"/>
    </source>
</evidence>
<organism evidence="3 4">
    <name type="scientific">Glomus cerebriforme</name>
    <dbReference type="NCBI Taxonomy" id="658196"/>
    <lineage>
        <taxon>Eukaryota</taxon>
        <taxon>Fungi</taxon>
        <taxon>Fungi incertae sedis</taxon>
        <taxon>Mucoromycota</taxon>
        <taxon>Glomeromycotina</taxon>
        <taxon>Glomeromycetes</taxon>
        <taxon>Glomerales</taxon>
        <taxon>Glomeraceae</taxon>
        <taxon>Glomus</taxon>
    </lineage>
</organism>
<keyword evidence="2" id="KW-0812">Transmembrane</keyword>
<sequence length="1409" mass="167294">MSYCEKNRFNEFEKRDFVVRLLEYDAIIKKEDYQIAICRNGKFAVTFDTANLRIKILKNTDYRSITRNNNDNESDEIDKIIAYFKIREDLTIAKFYRPQESGNSDNSSSGDVENRKNTLNKGEKFRWSFDISNICKNENKYFIYVAVSHIDIDSDMKGENKYEDESDDDDGKDKDISAISDIDANKHEKRTAIYRIEVKKEDSEYILKEYTKIVCYFRRISGICRFVEESDNKEGDTLKRFILLNFQGIHGIHNFDCGDDFNSIETFHYPKSIKRELDYWHSGKNLSDCMDLLLSCNYDKYFLIEQYKHHVQLLEVYDLIKMKLETIAKRVENKDKHIRRYNSNVFSICNKKLQLCFTRGLQSIKMFFMENGLEVASKKFDEIEKIYSLEFIDNDEKLLIIGSHEQNLKLLIWDMYNTGVVEKVAGLNKFITIENLTTCLARTSGNILQIDNKGKVTSVLKRVENILSKQKEETDKKLKLTVPNVKTFGTKLNGDTDKRHTIYFDKYTISPIVEKEPWVIGDYDRNSYCLYYNKKETETENLQLIVGRSTAQIWHQIHDKTKKKEDIPNKGEPFLEYIWSNGIPVNQEREKTRLRIREFKYEESNNILNDFYLEVYWYERSENIKFKKNVSEEEKKKIIKKEIKEEDEEIVEMEKDENKEAKKGEKVERKTKLIRRKDIDDKVNAVRHACKALEHLNKRTKYLVNYVREHRYEEMVAYINHIIWRFIRYKPDEYRLLDVRHNVMKNLILGDCDHLIKFILFGNDDEENNKNGKPDQFIIKHIPRSLLWKKDRKFVKDDDIECFDDKPNERDKVIPSNDMELAIYHCKGRELKDTIIVAYLLEYYSSHATDYAGWMNTVSKALPLLYKYNYDDYTRKLFRKECFADQDHFSAQDPYEIIPEEQQVKCNRDTEFRAFRPIVKLESDREYKLYNWTWRLFKHVRIRMYQFFGDFDNDIGKPPLALRVVPLPEFIIHSIPKKKAEYDLKKYILNIFLFIFIPRYYKIDRNNKKLLSPFSRVVLYENNDDMYDNPATEAVIDFLSWTYLVHNSISEHFRNFLVALIVIFYYLAIYLFATELIQLRFHGIRKYFDIYNIFDVLSVVIPVIVMSIMLLNNFLFSDGFGSIEIVDTGLVVGISSSVFIIWIETILYLRLIPNIATYIFYVMIIFETVFPFILFTIVVIIAFAHTMFVLLKNTKMIPTKNTTFHGVATNPLTNQDLNITMQTDFDPNSRTDNPFSTFITAIVAAYFWLNGNWVQRDEFDFWAVDVFTLIASILLVTILQNMLIAFMGGVYEKAATKDYEDKSNFKKHIFEEKNYDKYSIWKYDEDTKMEIEKIKNMKNGVNVTIEYLINKLKEQENVSKKVDNNEANDNDIEINDDNIKAIEEKIKKIDNMKDVNAIFEDLLDKLKSQ</sequence>
<gene>
    <name evidence="3" type="ORF">C1645_829712</name>
</gene>
<dbReference type="STRING" id="658196.A0A397SNF8"/>
<dbReference type="EMBL" id="QKYT01000380">
    <property type="protein sequence ID" value="RIA86146.1"/>
    <property type="molecule type" value="Genomic_DNA"/>
</dbReference>
<evidence type="ECO:0000256" key="2">
    <source>
        <dbReference type="SAM" id="Phobius"/>
    </source>
</evidence>
<evidence type="ECO:0008006" key="5">
    <source>
        <dbReference type="Google" id="ProtNLM"/>
    </source>
</evidence>
<evidence type="ECO:0000256" key="1">
    <source>
        <dbReference type="SAM" id="Coils"/>
    </source>
</evidence>
<reference evidence="3 4" key="1">
    <citation type="submission" date="2018-06" db="EMBL/GenBank/DDBJ databases">
        <title>Comparative genomics reveals the genomic features of Rhizophagus irregularis, R. cerebriforme, R. diaphanum and Gigaspora rosea, and their symbiotic lifestyle signature.</title>
        <authorList>
            <person name="Morin E."/>
            <person name="San Clemente H."/>
            <person name="Chen E.C.H."/>
            <person name="De La Providencia I."/>
            <person name="Hainaut M."/>
            <person name="Kuo A."/>
            <person name="Kohler A."/>
            <person name="Murat C."/>
            <person name="Tang N."/>
            <person name="Roy S."/>
            <person name="Loubradou J."/>
            <person name="Henrissat B."/>
            <person name="Grigoriev I.V."/>
            <person name="Corradi N."/>
            <person name="Roux C."/>
            <person name="Martin F.M."/>
        </authorList>
    </citation>
    <scope>NUCLEOTIDE SEQUENCE [LARGE SCALE GENOMIC DNA]</scope>
    <source>
        <strain evidence="3 4">DAOM 227022</strain>
    </source>
</reference>
<dbReference type="Proteomes" id="UP000265703">
    <property type="component" value="Unassembled WGS sequence"/>
</dbReference>
<proteinExistence type="predicted"/>
<feature type="transmembrane region" description="Helical" evidence="2">
    <location>
        <begin position="1093"/>
        <end position="1116"/>
    </location>
</feature>
<dbReference type="OrthoDB" id="2324611at2759"/>
<feature type="transmembrane region" description="Helical" evidence="2">
    <location>
        <begin position="1158"/>
        <end position="1191"/>
    </location>
</feature>
<feature type="transmembrane region" description="Helical" evidence="2">
    <location>
        <begin position="1231"/>
        <end position="1249"/>
    </location>
</feature>
<keyword evidence="4" id="KW-1185">Reference proteome</keyword>
<accession>A0A397SNF8</accession>
<keyword evidence="1" id="KW-0175">Coiled coil</keyword>
<keyword evidence="2" id="KW-1133">Transmembrane helix</keyword>
<name>A0A397SNF8_9GLOM</name>